<evidence type="ECO:0000256" key="4">
    <source>
        <dbReference type="ARBA" id="ARBA00012544"/>
    </source>
</evidence>
<dbReference type="AlphaFoldDB" id="A0A9P1N3G6"/>
<keyword evidence="9 14" id="KW-1133">Transmembrane helix</keyword>
<dbReference type="OrthoDB" id="340608at2759"/>
<comment type="caution">
    <text evidence="15">The sequence shown here is derived from an EMBL/GenBank/DDBJ whole genome shotgun (WGS) entry which is preliminary data.</text>
</comment>
<dbReference type="SUPFAM" id="SSF53756">
    <property type="entry name" value="UDP-Glycosyltransferase/glycogen phosphorylase"/>
    <property type="match status" value="2"/>
</dbReference>
<evidence type="ECO:0000256" key="3">
    <source>
        <dbReference type="ARBA" id="ARBA00009995"/>
    </source>
</evidence>
<reference evidence="15" key="1">
    <citation type="submission" date="2022-11" db="EMBL/GenBank/DDBJ databases">
        <authorList>
            <person name="Kikuchi T."/>
        </authorList>
    </citation>
    <scope>NUCLEOTIDE SEQUENCE</scope>
    <source>
        <strain evidence="15">PS1010</strain>
    </source>
</reference>
<comment type="similarity">
    <text evidence="3">Belongs to the UDP-glycosyltransferase family.</text>
</comment>
<proteinExistence type="inferred from homology"/>
<evidence type="ECO:0000256" key="14">
    <source>
        <dbReference type="SAM" id="Phobius"/>
    </source>
</evidence>
<protein>
    <recommendedName>
        <fullName evidence="4">glucuronosyltransferase</fullName>
        <ecNumber evidence="4">2.4.1.17</ecNumber>
    </recommendedName>
</protein>
<evidence type="ECO:0000256" key="5">
    <source>
        <dbReference type="ARBA" id="ARBA00022676"/>
    </source>
</evidence>
<evidence type="ECO:0000256" key="11">
    <source>
        <dbReference type="ARBA" id="ARBA00023180"/>
    </source>
</evidence>
<sequence length="920" mass="105042">MKWAPQQDILAHPKTLAFFTHGGLKSIKESICGNNVPMLILPFFADQTRNANSFVLRGIAESIHKLRITSEEIVEKLRKLLDHPGYRNCARKLNEKYQDNLVDALDHGVFQVEKVGRLMLAESANVIFFEFFGSKSHALTMLPLAERLAKDHNVTLFTITIRSLDIKSERVTILETFIEPDARTLTDEMIGRVFWFSEMRPWRTSYLYEVGLNFLEKSLEDAVLKGVLATPFDIAIVDESYTSLQGTIALKLRERFGTKIVAFATTEMMPVASSLRSFNRNPIIMPNTFLSCSEVYSKHETFPERIKTFIDYSVDILFSEVIASRISKRAGNLLGLPDSSKIQFFQKTLITLNDYPEQFSVTSPKAHDMFQIGSHCSSKTSQNLPQEFQDFIEDPKSRGTIYVAFGSYANLDSGPSGTIEKFKDALNQFRNYRVIWSYKGNNTENILEHVKIMKWAPQQDILAHPKTLAFFTHGGLKSMKEGICGKVPMLFLPFYGDQTRNANAFVLRGIAESIHKLRITSEEIVEKLRKLLDHPGYRNSARRLNEKYLDNPMNPLDFGAFQVEKLVQVTMPDDIPKIPRHRGKKNEPKNTPWKQQNLPALRPHYSITSAIPVTGFFGLATLIMGIALYFGHQRSLEQEVIYTNCAQINATASDQNTICSYTITLDEKYEGDVKFYYGLTNFYQNNRLYFNSRNDQQLRGDVRETDGCDPLEYVLVNETKVPIAPCGMVADSMFNDTFNLFYITDNKTITKVAWTTRGVLGATEMKRKFRNPPRTGNQTLCDVFNNTMPPPSWRVPICQLGLNSSDADVGLGFENIDFMVWMKIAALPRFRKLYRVLNRQVDMFSDGLPAGNYNLVINYHYPVDSFNGDKSFVIARENWVGPRNLFLPVIYLVVGTFLLLVTILFILIWLKQKLSRVHPN</sequence>
<dbReference type="EC" id="2.4.1.17" evidence="4"/>
<evidence type="ECO:0000256" key="8">
    <source>
        <dbReference type="ARBA" id="ARBA00022729"/>
    </source>
</evidence>
<dbReference type="GO" id="GO:0016020">
    <property type="term" value="C:membrane"/>
    <property type="evidence" value="ECO:0007669"/>
    <property type="project" value="UniProtKB-SubCell"/>
</dbReference>
<dbReference type="PANTHER" id="PTHR48043:SF119">
    <property type="entry name" value="UDP-GLUCURONOSYLTRANSFERASE"/>
    <property type="match status" value="1"/>
</dbReference>
<feature type="region of interest" description="Disordered" evidence="13">
    <location>
        <begin position="576"/>
        <end position="596"/>
    </location>
</feature>
<dbReference type="GO" id="GO:0015020">
    <property type="term" value="F:glucuronosyltransferase activity"/>
    <property type="evidence" value="ECO:0007669"/>
    <property type="project" value="UniProtKB-EC"/>
</dbReference>
<evidence type="ECO:0000256" key="13">
    <source>
        <dbReference type="SAM" id="MobiDB-lite"/>
    </source>
</evidence>
<dbReference type="InterPro" id="IPR050271">
    <property type="entry name" value="UDP-glycosyltransferase"/>
</dbReference>
<gene>
    <name evidence="15" type="ORF">CAMP_LOCUS12285</name>
</gene>
<dbReference type="CDD" id="cd03784">
    <property type="entry name" value="GT1_Gtf-like"/>
    <property type="match status" value="2"/>
</dbReference>
<evidence type="ECO:0000256" key="7">
    <source>
        <dbReference type="ARBA" id="ARBA00022692"/>
    </source>
</evidence>
<dbReference type="Pfam" id="PF03381">
    <property type="entry name" value="CDC50"/>
    <property type="match status" value="1"/>
</dbReference>
<evidence type="ECO:0000256" key="2">
    <source>
        <dbReference type="ARBA" id="ARBA00009457"/>
    </source>
</evidence>
<dbReference type="FunFam" id="3.40.50.2000:FF:000118">
    <property type="entry name" value="UDP-glucuronosyltransferase"/>
    <property type="match status" value="1"/>
</dbReference>
<keyword evidence="16" id="KW-1185">Reference proteome</keyword>
<evidence type="ECO:0000313" key="15">
    <source>
        <dbReference type="EMBL" id="CAI5449648.1"/>
    </source>
</evidence>
<keyword evidence="8" id="KW-0732">Signal</keyword>
<keyword evidence="11" id="KW-0325">Glycoprotein</keyword>
<evidence type="ECO:0000256" key="10">
    <source>
        <dbReference type="ARBA" id="ARBA00023136"/>
    </source>
</evidence>
<dbReference type="Pfam" id="PF00201">
    <property type="entry name" value="UDPGT"/>
    <property type="match status" value="2"/>
</dbReference>
<comment type="similarity">
    <text evidence="2">Belongs to the CDC50/LEM3 family.</text>
</comment>
<evidence type="ECO:0000256" key="9">
    <source>
        <dbReference type="ARBA" id="ARBA00022989"/>
    </source>
</evidence>
<organism evidence="15 16">
    <name type="scientific">Caenorhabditis angaria</name>
    <dbReference type="NCBI Taxonomy" id="860376"/>
    <lineage>
        <taxon>Eukaryota</taxon>
        <taxon>Metazoa</taxon>
        <taxon>Ecdysozoa</taxon>
        <taxon>Nematoda</taxon>
        <taxon>Chromadorea</taxon>
        <taxon>Rhabditida</taxon>
        <taxon>Rhabditina</taxon>
        <taxon>Rhabditomorpha</taxon>
        <taxon>Rhabditoidea</taxon>
        <taxon>Rhabditidae</taxon>
        <taxon>Peloderinae</taxon>
        <taxon>Caenorhabditis</taxon>
    </lineage>
</organism>
<dbReference type="Gene3D" id="3.40.50.2000">
    <property type="entry name" value="Glycogen Phosphorylase B"/>
    <property type="match status" value="2"/>
</dbReference>
<dbReference type="EMBL" id="CANHGI010000004">
    <property type="protein sequence ID" value="CAI5449648.1"/>
    <property type="molecule type" value="Genomic_DNA"/>
</dbReference>
<keyword evidence="5" id="KW-0328">Glycosyltransferase</keyword>
<keyword evidence="10 14" id="KW-0472">Membrane</keyword>
<comment type="catalytic activity">
    <reaction evidence="12">
        <text>glucuronate acceptor + UDP-alpha-D-glucuronate = acceptor beta-D-glucuronoside + UDP + H(+)</text>
        <dbReference type="Rhea" id="RHEA:21032"/>
        <dbReference type="ChEBI" id="CHEBI:15378"/>
        <dbReference type="ChEBI" id="CHEBI:58052"/>
        <dbReference type="ChEBI" id="CHEBI:58223"/>
        <dbReference type="ChEBI" id="CHEBI:132367"/>
        <dbReference type="ChEBI" id="CHEBI:132368"/>
        <dbReference type="EC" id="2.4.1.17"/>
    </reaction>
</comment>
<evidence type="ECO:0000313" key="16">
    <source>
        <dbReference type="Proteomes" id="UP001152747"/>
    </source>
</evidence>
<evidence type="ECO:0000256" key="1">
    <source>
        <dbReference type="ARBA" id="ARBA00004167"/>
    </source>
</evidence>
<dbReference type="InterPro" id="IPR035595">
    <property type="entry name" value="UDP_glycos_trans_CS"/>
</dbReference>
<dbReference type="InterPro" id="IPR005045">
    <property type="entry name" value="CDC50/LEM3_fam"/>
</dbReference>
<comment type="subcellular location">
    <subcellularLocation>
        <location evidence="1">Membrane</location>
        <topology evidence="1">Single-pass membrane protein</topology>
    </subcellularLocation>
</comment>
<evidence type="ECO:0000256" key="6">
    <source>
        <dbReference type="ARBA" id="ARBA00022679"/>
    </source>
</evidence>
<accession>A0A9P1N3G6</accession>
<keyword evidence="6" id="KW-0808">Transferase</keyword>
<evidence type="ECO:0000256" key="12">
    <source>
        <dbReference type="ARBA" id="ARBA00047475"/>
    </source>
</evidence>
<dbReference type="PANTHER" id="PTHR48043">
    <property type="entry name" value="EG:EG0003.4 PROTEIN-RELATED"/>
    <property type="match status" value="1"/>
</dbReference>
<feature type="transmembrane region" description="Helical" evidence="14">
    <location>
        <begin position="885"/>
        <end position="910"/>
    </location>
</feature>
<dbReference type="PROSITE" id="PS00375">
    <property type="entry name" value="UDPGT"/>
    <property type="match status" value="2"/>
</dbReference>
<name>A0A9P1N3G6_9PELO</name>
<dbReference type="Proteomes" id="UP001152747">
    <property type="component" value="Unassembled WGS sequence"/>
</dbReference>
<keyword evidence="7 14" id="KW-0812">Transmembrane</keyword>
<dbReference type="InterPro" id="IPR002213">
    <property type="entry name" value="UDP_glucos_trans"/>
</dbReference>
<feature type="transmembrane region" description="Helical" evidence="14">
    <location>
        <begin position="610"/>
        <end position="630"/>
    </location>
</feature>